<dbReference type="SUPFAM" id="SSF51261">
    <property type="entry name" value="Duplicated hybrid motif"/>
    <property type="match status" value="1"/>
</dbReference>
<dbReference type="Gene3D" id="6.10.250.3150">
    <property type="match status" value="1"/>
</dbReference>
<dbReference type="EMBL" id="ADCY02000041">
    <property type="protein sequence ID" value="EFG30190.1"/>
    <property type="molecule type" value="Genomic_DNA"/>
</dbReference>
<feature type="coiled-coil region" evidence="1">
    <location>
        <begin position="176"/>
        <end position="286"/>
    </location>
</feature>
<dbReference type="PANTHER" id="PTHR21666:SF291">
    <property type="entry name" value="STAGE II SPORULATION PROTEIN Q"/>
    <property type="match status" value="1"/>
</dbReference>
<dbReference type="PANTHER" id="PTHR21666">
    <property type="entry name" value="PEPTIDASE-RELATED"/>
    <property type="match status" value="1"/>
</dbReference>
<dbReference type="AlphaFoldDB" id="V9HB09"/>
<evidence type="ECO:0000259" key="3">
    <source>
        <dbReference type="Pfam" id="PF01551"/>
    </source>
</evidence>
<evidence type="ECO:0000313" key="4">
    <source>
        <dbReference type="EMBL" id="EFG30190.1"/>
    </source>
</evidence>
<keyword evidence="1" id="KW-0175">Coiled coil</keyword>
<dbReference type="GO" id="GO:0004222">
    <property type="term" value="F:metalloendopeptidase activity"/>
    <property type="evidence" value="ECO:0007669"/>
    <property type="project" value="TreeGrafter"/>
</dbReference>
<comment type="caution">
    <text evidence="4">The sequence shown here is derived from an EMBL/GenBank/DDBJ whole genome shotgun (WGS) entry which is preliminary data.</text>
</comment>
<reference evidence="4 5" key="2">
    <citation type="submission" date="2011-10" db="EMBL/GenBank/DDBJ databases">
        <title>The Genome Sequence of Simonsiella muelleri ATCC 29453.</title>
        <authorList>
            <consortium name="The Broad Institute Genome Sequencing Platform"/>
            <consortium name="The Broad Institute Genome Sequencing Center for Infectious Disease"/>
            <person name="Earl A."/>
            <person name="Ward D."/>
            <person name="Feldgarden M."/>
            <person name="Gevers D."/>
            <person name="Izard J."/>
            <person name="Baranova O.V."/>
            <person name="Blanton J.M."/>
            <person name="Tanner A.C."/>
            <person name="Dewhirst F."/>
            <person name="Young S.K."/>
            <person name="Zeng Q."/>
            <person name="Gargeya S."/>
            <person name="Fitzgerald M."/>
            <person name="Haas B."/>
            <person name="Abouelleil A."/>
            <person name="Alvarado L."/>
            <person name="Arachchi H.M."/>
            <person name="Berlin A."/>
            <person name="Brown A."/>
            <person name="Chapman S.B."/>
            <person name="Chen Z."/>
            <person name="Dunbar C."/>
            <person name="Freedman E."/>
            <person name="Gearin G."/>
            <person name="Goldberg J."/>
            <person name="Griggs A."/>
            <person name="Gujja S."/>
            <person name="Heiman D."/>
            <person name="Howarth C."/>
            <person name="Larson L."/>
            <person name="Lui A."/>
            <person name="MacDonald P.J.P."/>
            <person name="Montmayeur A."/>
            <person name="Murphy C."/>
            <person name="Neiman D."/>
            <person name="Pearson M."/>
            <person name="Priest M."/>
            <person name="Roberts A."/>
            <person name="Saif S."/>
            <person name="Shea T."/>
            <person name="Shenoy N."/>
            <person name="Sisk P."/>
            <person name="Stolte C."/>
            <person name="Sykes S."/>
            <person name="Wortman J."/>
            <person name="Nusbaum C."/>
            <person name="Birren B."/>
        </authorList>
    </citation>
    <scope>NUCLEOTIDE SEQUENCE [LARGE SCALE GENOMIC DNA]</scope>
    <source>
        <strain evidence="4 5">ATCC 29453</strain>
    </source>
</reference>
<keyword evidence="5" id="KW-1185">Reference proteome</keyword>
<protein>
    <recommendedName>
        <fullName evidence="3">M23ase beta-sheet core domain-containing protein</fullName>
    </recommendedName>
</protein>
<dbReference type="Gene3D" id="2.70.70.10">
    <property type="entry name" value="Glucose Permease (Domain IIA)"/>
    <property type="match status" value="1"/>
</dbReference>
<dbReference type="eggNOG" id="COG4942">
    <property type="taxonomic scope" value="Bacteria"/>
</dbReference>
<dbReference type="Proteomes" id="UP000017813">
    <property type="component" value="Unassembled WGS sequence"/>
</dbReference>
<gene>
    <name evidence="4" type="ORF">HMPREF9021_01959</name>
</gene>
<dbReference type="STRING" id="641147.HMPREF9021_01959"/>
<dbReference type="InterPro" id="IPR016047">
    <property type="entry name" value="M23ase_b-sheet_dom"/>
</dbReference>
<dbReference type="KEGG" id="smur:BWP33_08615"/>
<sequence>MGLFKIMQKKYLTFALFSAFFSQIVAADDKPQITPPPAPKATIPANILADIANTPASKELKTVKKQIVHEQKKLQDKQIQQKRNQEILRQTQAAIAAARRELDDLNRQQRVSWAKLQDLQNRLSQLQTEVENAKAQISRLLVSNYKNQQPNSIVIFLKNADANQKARFLQYSKYINLANDQVIKKLNEQQEQLEQQETQIHKELDRLKQLAIAQQNKLRQLGQTHEVALADSQKLNGEISSQNNKINTLRENERQLSNVIIQIVAKRNAQRKAEVAQRQKATNKKNAKAPESYMDNKFSRLQGTMRRPVSGSIAGRFGQTRNGGGTWRGVFISTSPSNVQTIAAGEVVYAGNLNGYGNTVIIDHADGYVSVYTGLSNISVSVGERLLARQNLGTSGALPTGEQGLYFEIRYRNRPMNPLAWVK</sequence>
<dbReference type="InterPro" id="IPR050570">
    <property type="entry name" value="Cell_wall_metabolism_enzyme"/>
</dbReference>
<dbReference type="InterPro" id="IPR011055">
    <property type="entry name" value="Dup_hybrid_motif"/>
</dbReference>
<keyword evidence="2" id="KW-0732">Signal</keyword>
<reference evidence="4 5" key="1">
    <citation type="submission" date="2010-03" db="EMBL/GenBank/DDBJ databases">
        <authorList>
            <consortium name="The Broad Institute Genome Sequencing Platform"/>
            <person name="Ward D."/>
            <person name="Earl A."/>
            <person name="Feldgarden M."/>
            <person name="Gevers D."/>
            <person name="Young S."/>
            <person name="Zeng Q."/>
            <person name="Koehrsen M."/>
            <person name="Alvarado L."/>
            <person name="Berlin A.M."/>
            <person name="Borenstein D."/>
            <person name="Chapman S.B."/>
            <person name="Chen Z."/>
            <person name="Engels R."/>
            <person name="Freedman E."/>
            <person name="Gellesch M."/>
            <person name="Goldberg J."/>
            <person name="Griggs A."/>
            <person name="Gujja S."/>
            <person name="Heilman E.R."/>
            <person name="Heiman D.I."/>
            <person name="Hepburn T.A."/>
            <person name="Howarth C."/>
            <person name="Jen D."/>
            <person name="Larson L."/>
            <person name="Mehta T."/>
            <person name="Park D."/>
            <person name="Pearson M."/>
            <person name="Richards J."/>
            <person name="Roberts A."/>
            <person name="Saif S."/>
            <person name="Shea T.D."/>
            <person name="Shenoy N."/>
            <person name="Sisk P."/>
            <person name="Stolte C."/>
            <person name="Sykes S.N."/>
            <person name="Walk T."/>
            <person name="White J."/>
            <person name="Yandava C."/>
            <person name="Izard J."/>
            <person name="Baranova O.V."/>
            <person name="Blanton J.M."/>
            <person name="Tanner A.C."/>
            <person name="Dewhirst F."/>
            <person name="Haas B."/>
            <person name="Nusbaum C."/>
            <person name="Birren B."/>
        </authorList>
    </citation>
    <scope>NUCLEOTIDE SEQUENCE [LARGE SCALE GENOMIC DNA]</scope>
    <source>
        <strain evidence="4 5">ATCC 29453</strain>
    </source>
</reference>
<feature type="chain" id="PRO_5030178932" description="M23ase beta-sheet core domain-containing protein" evidence="2">
    <location>
        <begin position="28"/>
        <end position="423"/>
    </location>
</feature>
<accession>V9HB09</accession>
<organism evidence="4 5">
    <name type="scientific">Simonsiella muelleri ATCC 29453</name>
    <dbReference type="NCBI Taxonomy" id="641147"/>
    <lineage>
        <taxon>Bacteria</taxon>
        <taxon>Pseudomonadati</taxon>
        <taxon>Pseudomonadota</taxon>
        <taxon>Betaproteobacteria</taxon>
        <taxon>Neisseriales</taxon>
        <taxon>Neisseriaceae</taxon>
        <taxon>Simonsiella</taxon>
    </lineage>
</organism>
<name>V9HB09_9NEIS</name>
<proteinExistence type="predicted"/>
<evidence type="ECO:0000313" key="5">
    <source>
        <dbReference type="Proteomes" id="UP000017813"/>
    </source>
</evidence>
<feature type="coiled-coil region" evidence="1">
    <location>
        <begin position="60"/>
        <end position="143"/>
    </location>
</feature>
<feature type="signal peptide" evidence="2">
    <location>
        <begin position="1"/>
        <end position="27"/>
    </location>
</feature>
<dbReference type="Pfam" id="PF01551">
    <property type="entry name" value="Peptidase_M23"/>
    <property type="match status" value="1"/>
</dbReference>
<dbReference type="CDD" id="cd12797">
    <property type="entry name" value="M23_peptidase"/>
    <property type="match status" value="1"/>
</dbReference>
<dbReference type="HOGENOM" id="CLU_029425_4_0_4"/>
<feature type="domain" description="M23ase beta-sheet core" evidence="3">
    <location>
        <begin position="327"/>
        <end position="418"/>
    </location>
</feature>
<evidence type="ECO:0000256" key="1">
    <source>
        <dbReference type="SAM" id="Coils"/>
    </source>
</evidence>
<evidence type="ECO:0000256" key="2">
    <source>
        <dbReference type="SAM" id="SignalP"/>
    </source>
</evidence>